<dbReference type="AlphaFoldDB" id="A0AA36IJJ7"/>
<feature type="compositionally biased region" description="Pro residues" evidence="1">
    <location>
        <begin position="170"/>
        <end position="200"/>
    </location>
</feature>
<dbReference type="EMBL" id="CAUJNA010001780">
    <property type="protein sequence ID" value="CAJ1388977.1"/>
    <property type="molecule type" value="Genomic_DNA"/>
</dbReference>
<evidence type="ECO:0000256" key="2">
    <source>
        <dbReference type="SAM" id="Phobius"/>
    </source>
</evidence>
<keyword evidence="2" id="KW-0812">Transmembrane</keyword>
<organism evidence="3 4">
    <name type="scientific">Effrenium voratum</name>
    <dbReference type="NCBI Taxonomy" id="2562239"/>
    <lineage>
        <taxon>Eukaryota</taxon>
        <taxon>Sar</taxon>
        <taxon>Alveolata</taxon>
        <taxon>Dinophyceae</taxon>
        <taxon>Suessiales</taxon>
        <taxon>Symbiodiniaceae</taxon>
        <taxon>Effrenium</taxon>
    </lineage>
</organism>
<sequence>MAGCRRADGVHGASLSRSVARLSRDSCEESDGFVPARGSPVLPALPALALPALGALPAYAADGGAGFQAIMMAPVISLFAIVGVAMVGGFVLGIFVPPGEGDYGNMETTLAEREARERGWRKDVLRGYDEETYAAMRGQDKDWAKVEYPFRKQPQPQDLPQLPGKAPSPSSGPGPAPTPGAPPGAPGAPGAPPGAPAPGA</sequence>
<evidence type="ECO:0000256" key="1">
    <source>
        <dbReference type="SAM" id="MobiDB-lite"/>
    </source>
</evidence>
<protein>
    <submittedName>
        <fullName evidence="3">Uncharacterized protein</fullName>
    </submittedName>
</protein>
<proteinExistence type="predicted"/>
<keyword evidence="2" id="KW-1133">Transmembrane helix</keyword>
<reference evidence="3" key="1">
    <citation type="submission" date="2023-08" db="EMBL/GenBank/DDBJ databases">
        <authorList>
            <person name="Chen Y."/>
            <person name="Shah S."/>
            <person name="Dougan E. K."/>
            <person name="Thang M."/>
            <person name="Chan C."/>
        </authorList>
    </citation>
    <scope>NUCLEOTIDE SEQUENCE</scope>
</reference>
<accession>A0AA36IJJ7</accession>
<keyword evidence="2" id="KW-0472">Membrane</keyword>
<evidence type="ECO:0000313" key="3">
    <source>
        <dbReference type="EMBL" id="CAJ1388977.1"/>
    </source>
</evidence>
<feature type="region of interest" description="Disordered" evidence="1">
    <location>
        <begin position="144"/>
        <end position="200"/>
    </location>
</feature>
<comment type="caution">
    <text evidence="3">The sequence shown here is derived from an EMBL/GenBank/DDBJ whole genome shotgun (WGS) entry which is preliminary data.</text>
</comment>
<dbReference type="Proteomes" id="UP001178507">
    <property type="component" value="Unassembled WGS sequence"/>
</dbReference>
<feature type="compositionally biased region" description="Low complexity" evidence="1">
    <location>
        <begin position="153"/>
        <end position="169"/>
    </location>
</feature>
<keyword evidence="4" id="KW-1185">Reference proteome</keyword>
<feature type="transmembrane region" description="Helical" evidence="2">
    <location>
        <begin position="73"/>
        <end position="96"/>
    </location>
</feature>
<name>A0AA36IJJ7_9DINO</name>
<gene>
    <name evidence="3" type="ORF">EVOR1521_LOCUS14704</name>
</gene>
<evidence type="ECO:0000313" key="4">
    <source>
        <dbReference type="Proteomes" id="UP001178507"/>
    </source>
</evidence>